<evidence type="ECO:0000259" key="2">
    <source>
        <dbReference type="Pfam" id="PF12706"/>
    </source>
</evidence>
<keyword evidence="4" id="KW-1185">Reference proteome</keyword>
<dbReference type="PANTHER" id="PTHR15032">
    <property type="entry name" value="N-ACYL-PHOSPHATIDYLETHANOLAMINE-HYDROLYZING PHOSPHOLIPASE D"/>
    <property type="match status" value="1"/>
</dbReference>
<dbReference type="STRING" id="498211.CJA_1543"/>
<proteinExistence type="predicted"/>
<dbReference type="EMBL" id="CP000934">
    <property type="protein sequence ID" value="ACE85138.1"/>
    <property type="molecule type" value="Genomic_DNA"/>
</dbReference>
<name>B3PE35_CELJU</name>
<dbReference type="AlphaFoldDB" id="B3PE35"/>
<keyword evidence="1" id="KW-0472">Membrane</keyword>
<gene>
    <name evidence="3" type="ordered locus">CJA_1543</name>
</gene>
<dbReference type="Proteomes" id="UP000001036">
    <property type="component" value="Chromosome"/>
</dbReference>
<sequence>MAGLPGLALRDGTILDFFVMNCRDYSTGRTMRWLLFITLITFIAWSVTAMFRNPINDYSASPQSREGRFHNLRAPGPGDLPESTLRVWWEVFFNKPAGTIPTSPAPIRHLTRTELDAAPDRSLYRLGHSTVLMKLRGQWWLTDSVFSERASPMQFFGPKRFHAPPISIDELPPIRAVILSHDHFDHLDQATIKALDSKVGVFLTPLGVGDRLADWGVARSKIQQFDWWQGTEVDGLHLTVTPAQHFSGRSFTDGNRTLWASWVIQDKNGDDDFRLFFSGDTGYFDGFAKIGERFGPFDLTLIETGAYDKQWPYVHLLPQETVQAHRDLRGRWLLPIHNGTFDLALHTWDDPFDQVLRFATEHGMQVSTPMMGERVDMNMPQEGSRWWRQ</sequence>
<dbReference type="Gene3D" id="3.60.15.10">
    <property type="entry name" value="Ribonuclease Z/Hydroxyacylglutathione hydrolase-like"/>
    <property type="match status" value="1"/>
</dbReference>
<evidence type="ECO:0000313" key="4">
    <source>
        <dbReference type="Proteomes" id="UP000001036"/>
    </source>
</evidence>
<dbReference type="PANTHER" id="PTHR15032:SF4">
    <property type="entry name" value="N-ACYL-PHOSPHATIDYLETHANOLAMINE-HYDROLYZING PHOSPHOLIPASE D"/>
    <property type="match status" value="1"/>
</dbReference>
<keyword evidence="1" id="KW-0812">Transmembrane</keyword>
<evidence type="ECO:0000313" key="3">
    <source>
        <dbReference type="EMBL" id="ACE85138.1"/>
    </source>
</evidence>
<reference evidence="3 4" key="1">
    <citation type="journal article" date="2008" name="J. Bacteriol.">
        <title>Insights into plant cell wall degradation from the genome sequence of the soil bacterium Cellvibrio japonicus.</title>
        <authorList>
            <person name="Deboy R.T."/>
            <person name="Mongodin E.F."/>
            <person name="Fouts D.E."/>
            <person name="Tailford L.E."/>
            <person name="Khouri H."/>
            <person name="Emerson J.B."/>
            <person name="Mohamoud Y."/>
            <person name="Watkins K."/>
            <person name="Henrissat B."/>
            <person name="Gilbert H.J."/>
            <person name="Nelson K.E."/>
        </authorList>
    </citation>
    <scope>NUCLEOTIDE SEQUENCE [LARGE SCALE GENOMIC DNA]</scope>
    <source>
        <strain evidence="3 4">Ueda107</strain>
    </source>
</reference>
<dbReference type="KEGG" id="cja:CJA_1543"/>
<protein>
    <recommendedName>
        <fullName evidence="2">Metallo-beta-lactamase domain-containing protein</fullName>
    </recommendedName>
</protein>
<evidence type="ECO:0000256" key="1">
    <source>
        <dbReference type="SAM" id="Phobius"/>
    </source>
</evidence>
<keyword evidence="1" id="KW-1133">Transmembrane helix</keyword>
<feature type="domain" description="Metallo-beta-lactamase" evidence="2">
    <location>
        <begin position="139"/>
        <end position="337"/>
    </location>
</feature>
<dbReference type="Pfam" id="PF12706">
    <property type="entry name" value="Lactamase_B_2"/>
    <property type="match status" value="1"/>
</dbReference>
<dbReference type="InterPro" id="IPR036866">
    <property type="entry name" value="RibonucZ/Hydroxyglut_hydro"/>
</dbReference>
<dbReference type="InterPro" id="IPR001279">
    <property type="entry name" value="Metallo-B-lactamas"/>
</dbReference>
<dbReference type="eggNOG" id="COG2220">
    <property type="taxonomic scope" value="Bacteria"/>
</dbReference>
<accession>B3PE35</accession>
<dbReference type="HOGENOM" id="CLU_020884_0_2_6"/>
<dbReference type="GO" id="GO:0005737">
    <property type="term" value="C:cytoplasm"/>
    <property type="evidence" value="ECO:0007669"/>
    <property type="project" value="TreeGrafter"/>
</dbReference>
<organism evidence="3 4">
    <name type="scientific">Cellvibrio japonicus (strain Ueda107)</name>
    <name type="common">Pseudomonas fluorescens subsp. cellulosa</name>
    <dbReference type="NCBI Taxonomy" id="498211"/>
    <lineage>
        <taxon>Bacteria</taxon>
        <taxon>Pseudomonadati</taxon>
        <taxon>Pseudomonadota</taxon>
        <taxon>Gammaproteobacteria</taxon>
        <taxon>Cellvibrionales</taxon>
        <taxon>Cellvibrionaceae</taxon>
        <taxon>Cellvibrio</taxon>
    </lineage>
</organism>
<feature type="transmembrane region" description="Helical" evidence="1">
    <location>
        <begin position="33"/>
        <end position="51"/>
    </location>
</feature>
<dbReference type="SUPFAM" id="SSF56281">
    <property type="entry name" value="Metallo-hydrolase/oxidoreductase"/>
    <property type="match status" value="1"/>
</dbReference>